<name>A0A645FCZ0_9ZZZZ</name>
<proteinExistence type="predicted"/>
<organism evidence="1">
    <name type="scientific">bioreactor metagenome</name>
    <dbReference type="NCBI Taxonomy" id="1076179"/>
    <lineage>
        <taxon>unclassified sequences</taxon>
        <taxon>metagenomes</taxon>
        <taxon>ecological metagenomes</taxon>
    </lineage>
</organism>
<comment type="caution">
    <text evidence="1">The sequence shown here is derived from an EMBL/GenBank/DDBJ whole genome shotgun (WGS) entry which is preliminary data.</text>
</comment>
<evidence type="ECO:0000313" key="1">
    <source>
        <dbReference type="EMBL" id="MPN11810.1"/>
    </source>
</evidence>
<sequence length="67" mass="7696">MLEWQRIFEQGSKSKGVMVPAWNFYGTFEFQYTNGDHYGSETRQGFLLPLLSINAVDGSIVDLREGY</sequence>
<protein>
    <submittedName>
        <fullName evidence="1">Uncharacterized protein</fullName>
    </submittedName>
</protein>
<gene>
    <name evidence="1" type="ORF">SDC9_159118</name>
</gene>
<dbReference type="EMBL" id="VSSQ01058077">
    <property type="protein sequence ID" value="MPN11810.1"/>
    <property type="molecule type" value="Genomic_DNA"/>
</dbReference>
<accession>A0A645FCZ0</accession>
<dbReference type="AlphaFoldDB" id="A0A645FCZ0"/>
<reference evidence="1" key="1">
    <citation type="submission" date="2019-08" db="EMBL/GenBank/DDBJ databases">
        <authorList>
            <person name="Kucharzyk K."/>
            <person name="Murdoch R.W."/>
            <person name="Higgins S."/>
            <person name="Loffler F."/>
        </authorList>
    </citation>
    <scope>NUCLEOTIDE SEQUENCE</scope>
</reference>